<sequence length="267" mass="27287">MMTTLDGKVALITGGTGGTGGIGRGVARRLAAAGATVVLNGRDERKAEPVLAELDGKGHFAAGDVRSATDMAAVAAGTAERFGGIDIVVPSAGGNDDEARTTAVRGPFADIDLERVTAFIGAAVAAKLNVVQAAVPYLRARGGGSVVFVTSEGGRVPTPGQTAIATFSGGLIMASKVLSKELARDRIRVNCVCVTVVRDSPSWTAAFEAEDAVSDRHRKQYEKIIERSPLGVAAPEDIGDVVAFLASGESRYLTGLVASPTGGLTVH</sequence>
<dbReference type="PANTHER" id="PTHR42879:SF2">
    <property type="entry name" value="3-OXOACYL-[ACYL-CARRIER-PROTEIN] REDUCTASE FABG"/>
    <property type="match status" value="1"/>
</dbReference>
<dbReference type="Proteomes" id="UP000470404">
    <property type="component" value="Unassembled WGS sequence"/>
</dbReference>
<comment type="caution">
    <text evidence="2">The sequence shown here is derived from an EMBL/GenBank/DDBJ whole genome shotgun (WGS) entry which is preliminary data.</text>
</comment>
<proteinExistence type="inferred from homology"/>
<dbReference type="Pfam" id="PF13561">
    <property type="entry name" value="adh_short_C2"/>
    <property type="match status" value="1"/>
</dbReference>
<evidence type="ECO:0000313" key="2">
    <source>
        <dbReference type="EMBL" id="NEC62415.1"/>
    </source>
</evidence>
<dbReference type="InterPro" id="IPR036291">
    <property type="entry name" value="NAD(P)-bd_dom_sf"/>
</dbReference>
<protein>
    <submittedName>
        <fullName evidence="2">SDR family oxidoreductase</fullName>
    </submittedName>
</protein>
<dbReference type="SUPFAM" id="SSF51735">
    <property type="entry name" value="NAD(P)-binding Rossmann-fold domains"/>
    <property type="match status" value="1"/>
</dbReference>
<dbReference type="InterPro" id="IPR002347">
    <property type="entry name" value="SDR_fam"/>
</dbReference>
<evidence type="ECO:0000256" key="1">
    <source>
        <dbReference type="ARBA" id="ARBA00006484"/>
    </source>
</evidence>
<keyword evidence="3" id="KW-1185">Reference proteome</keyword>
<dbReference type="PANTHER" id="PTHR42879">
    <property type="entry name" value="3-OXOACYL-(ACYL-CARRIER-PROTEIN) REDUCTASE"/>
    <property type="match status" value="1"/>
</dbReference>
<name>A0ABX0C3R3_9PSEU</name>
<dbReference type="Gene3D" id="3.40.50.720">
    <property type="entry name" value="NAD(P)-binding Rossmann-like Domain"/>
    <property type="match status" value="1"/>
</dbReference>
<reference evidence="2 3" key="1">
    <citation type="submission" date="2020-01" db="EMBL/GenBank/DDBJ databases">
        <title>Insect and environment-associated Actinomycetes.</title>
        <authorList>
            <person name="Currrie C."/>
            <person name="Chevrette M."/>
            <person name="Carlson C."/>
            <person name="Stubbendieck R."/>
            <person name="Wendt-Pienkowski E."/>
        </authorList>
    </citation>
    <scope>NUCLEOTIDE SEQUENCE [LARGE SCALE GENOMIC DNA]</scope>
    <source>
        <strain evidence="2 3">SID8386</strain>
    </source>
</reference>
<evidence type="ECO:0000313" key="3">
    <source>
        <dbReference type="Proteomes" id="UP000470404"/>
    </source>
</evidence>
<comment type="similarity">
    <text evidence="1">Belongs to the short-chain dehydrogenases/reductases (SDR) family.</text>
</comment>
<dbReference type="InterPro" id="IPR050259">
    <property type="entry name" value="SDR"/>
</dbReference>
<organism evidence="2 3">
    <name type="scientific">Amycolatopsis rubida</name>
    <dbReference type="NCBI Taxonomy" id="112413"/>
    <lineage>
        <taxon>Bacteria</taxon>
        <taxon>Bacillati</taxon>
        <taxon>Actinomycetota</taxon>
        <taxon>Actinomycetes</taxon>
        <taxon>Pseudonocardiales</taxon>
        <taxon>Pseudonocardiaceae</taxon>
        <taxon>Amycolatopsis</taxon>
    </lineage>
</organism>
<dbReference type="EMBL" id="JAAGNC010000212">
    <property type="protein sequence ID" value="NEC62415.1"/>
    <property type="molecule type" value="Genomic_DNA"/>
</dbReference>
<gene>
    <name evidence="2" type="ORF">G3I59_44160</name>
</gene>
<accession>A0ABX0C3R3</accession>
<dbReference type="CDD" id="cd05233">
    <property type="entry name" value="SDR_c"/>
    <property type="match status" value="1"/>
</dbReference>
<dbReference type="PRINTS" id="PR00081">
    <property type="entry name" value="GDHRDH"/>
</dbReference>